<organism evidence="2 3">
    <name type="scientific">Cellulomonas persica</name>
    <dbReference type="NCBI Taxonomy" id="76861"/>
    <lineage>
        <taxon>Bacteria</taxon>
        <taxon>Bacillati</taxon>
        <taxon>Actinomycetota</taxon>
        <taxon>Actinomycetes</taxon>
        <taxon>Micrococcales</taxon>
        <taxon>Cellulomonadaceae</taxon>
        <taxon>Cellulomonas</taxon>
    </lineage>
</organism>
<protein>
    <submittedName>
        <fullName evidence="2">Uncharacterized protein</fullName>
    </submittedName>
</protein>
<keyword evidence="1" id="KW-0472">Membrane</keyword>
<keyword evidence="1" id="KW-1133">Transmembrane helix</keyword>
<gene>
    <name evidence="2" type="ORF">CPE01_19990</name>
</gene>
<dbReference type="Proteomes" id="UP000321386">
    <property type="component" value="Unassembled WGS sequence"/>
</dbReference>
<name>A0A510UUU0_9CELL</name>
<evidence type="ECO:0000256" key="1">
    <source>
        <dbReference type="SAM" id="Phobius"/>
    </source>
</evidence>
<evidence type="ECO:0000313" key="2">
    <source>
        <dbReference type="EMBL" id="GEK18266.1"/>
    </source>
</evidence>
<comment type="caution">
    <text evidence="2">The sequence shown here is derived from an EMBL/GenBank/DDBJ whole genome shotgun (WGS) entry which is preliminary data.</text>
</comment>
<keyword evidence="1" id="KW-0812">Transmembrane</keyword>
<keyword evidence="3" id="KW-1185">Reference proteome</keyword>
<sequence length="358" mass="38166">MTRDPWSVLVDVAPDAVDPASLDRARTRVDADRHGVANLGRARRHTRRVVLVAGLSVAAAALAVVVPVVGREDTERPSPVARILGVIPAAAVDANCSNQQDPVPGPADPDRPVERGEWSTIPTVRGLLHLVGDRTPEFAAVSSGPAVCDAIPVTVLHDEPGKRGIVVYRDVTEPFHGAEAILKDATVRGFPAQVLSPPAGHHYLSWTDADGIRWFVEANGMTVPELVATLDAALDDTGLAAVPDGYEAVPVPPHDPTGTVYRWSVQYEQGGYVYLEVTSPARTPVDARAAWPGEQEFTTVAGVRALYLPQEQGGAGLRWVTDDVSYRLVVAGADLAELQEVAESLEPVSLDDPRLPGR</sequence>
<dbReference type="EMBL" id="BJUA01000009">
    <property type="protein sequence ID" value="GEK18266.1"/>
    <property type="molecule type" value="Genomic_DNA"/>
</dbReference>
<dbReference type="AlphaFoldDB" id="A0A510UUU0"/>
<evidence type="ECO:0000313" key="3">
    <source>
        <dbReference type="Proteomes" id="UP000321386"/>
    </source>
</evidence>
<reference evidence="2 3" key="1">
    <citation type="submission" date="2019-07" db="EMBL/GenBank/DDBJ databases">
        <title>Whole genome shotgun sequence of Cellulomonas persica NBRC 101101.</title>
        <authorList>
            <person name="Hosoyama A."/>
            <person name="Uohara A."/>
            <person name="Ohji S."/>
            <person name="Ichikawa N."/>
        </authorList>
    </citation>
    <scope>NUCLEOTIDE SEQUENCE [LARGE SCALE GENOMIC DNA]</scope>
    <source>
        <strain evidence="2 3">NBRC 101101</strain>
    </source>
</reference>
<dbReference type="RefSeq" id="WP_146806514.1">
    <property type="nucleotide sequence ID" value="NZ_BJUA01000009.1"/>
</dbReference>
<dbReference type="OrthoDB" id="4823886at2"/>
<accession>A0A510UUU0</accession>
<proteinExistence type="predicted"/>
<feature type="transmembrane region" description="Helical" evidence="1">
    <location>
        <begin position="49"/>
        <end position="70"/>
    </location>
</feature>